<evidence type="ECO:0000256" key="4">
    <source>
        <dbReference type="ARBA" id="ARBA00022989"/>
    </source>
</evidence>
<evidence type="ECO:0000256" key="6">
    <source>
        <dbReference type="SAM" id="Phobius"/>
    </source>
</evidence>
<evidence type="ECO:0000259" key="7">
    <source>
        <dbReference type="Pfam" id="PF03600"/>
    </source>
</evidence>
<organism evidence="8">
    <name type="scientific">Phascolarctobacterium succinatutens CAG:287</name>
    <dbReference type="NCBI Taxonomy" id="1263101"/>
    <lineage>
        <taxon>Bacteria</taxon>
        <taxon>Bacillati</taxon>
        <taxon>Bacillota</taxon>
        <taxon>Negativicutes</taxon>
        <taxon>Acidaminococcales</taxon>
        <taxon>Acidaminococcaceae</taxon>
        <taxon>Phascolarctobacterium</taxon>
    </lineage>
</organism>
<keyword evidence="3 6" id="KW-0812">Transmembrane</keyword>
<dbReference type="AlphaFoldDB" id="R6WZC6"/>
<dbReference type="GO" id="GO:0016020">
    <property type="term" value="C:membrane"/>
    <property type="evidence" value="ECO:0007669"/>
    <property type="project" value="UniProtKB-SubCell"/>
</dbReference>
<evidence type="ECO:0000313" key="8">
    <source>
        <dbReference type="EMBL" id="CDD12269.1"/>
    </source>
</evidence>
<dbReference type="EMBL" id="CBGL010000121">
    <property type="protein sequence ID" value="CDD12269.1"/>
    <property type="molecule type" value="Genomic_DNA"/>
</dbReference>
<dbReference type="RefSeq" id="WP_021720001.1">
    <property type="nucleotide sequence ID" value="NZ_FR892787.1"/>
</dbReference>
<feature type="transmembrane region" description="Helical" evidence="6">
    <location>
        <begin position="146"/>
        <end position="166"/>
    </location>
</feature>
<reference evidence="8" key="1">
    <citation type="submission" date="2012-11" db="EMBL/GenBank/DDBJ databases">
        <title>Dependencies among metagenomic species, viruses, plasmids and units of genetic variation.</title>
        <authorList>
            <person name="Nielsen H.B."/>
            <person name="Almeida M."/>
            <person name="Juncker A.S."/>
            <person name="Rasmussen S."/>
            <person name="Li J."/>
            <person name="Sunagawa S."/>
            <person name="Plichta D."/>
            <person name="Gautier L."/>
            <person name="Le Chatelier E."/>
            <person name="Peletier E."/>
            <person name="Bonde I."/>
            <person name="Nielsen T."/>
            <person name="Manichanh C."/>
            <person name="Arumugam M."/>
            <person name="Batto J."/>
            <person name="Santos M.B.Q.D."/>
            <person name="Blom N."/>
            <person name="Borruel N."/>
            <person name="Burgdorf K.S."/>
            <person name="Boumezbeur F."/>
            <person name="Casellas F."/>
            <person name="Dore J."/>
            <person name="Guarner F."/>
            <person name="Hansen T."/>
            <person name="Hildebrand F."/>
            <person name="Kaas R.S."/>
            <person name="Kennedy S."/>
            <person name="Kristiansen K."/>
            <person name="Kultima J.R."/>
            <person name="Leonard P."/>
            <person name="Levenez F."/>
            <person name="Lund O."/>
            <person name="Moumen B."/>
            <person name="Le Paslier D."/>
            <person name="Pons N."/>
            <person name="Pedersen O."/>
            <person name="Prifti E."/>
            <person name="Qin J."/>
            <person name="Raes J."/>
            <person name="Tap J."/>
            <person name="Tims S."/>
            <person name="Ussery D.W."/>
            <person name="Yamada T."/>
            <person name="MetaHit consortium"/>
            <person name="Renault P."/>
            <person name="Sicheritz-Ponten T."/>
            <person name="Bork P."/>
            <person name="Wang J."/>
            <person name="Brunak S."/>
            <person name="Ehrlich S.D."/>
        </authorList>
    </citation>
    <scope>NUCLEOTIDE SEQUENCE [LARGE SCALE GENOMIC DNA]</scope>
</reference>
<comment type="caution">
    <text evidence="8">The sequence shown here is derived from an EMBL/GenBank/DDBJ whole genome shotgun (WGS) entry which is preliminary data.</text>
</comment>
<evidence type="ECO:0000256" key="3">
    <source>
        <dbReference type="ARBA" id="ARBA00022692"/>
    </source>
</evidence>
<keyword evidence="2" id="KW-0813">Transport</keyword>
<dbReference type="Pfam" id="PF03600">
    <property type="entry name" value="CitMHS"/>
    <property type="match status" value="1"/>
</dbReference>
<evidence type="ECO:0000256" key="2">
    <source>
        <dbReference type="ARBA" id="ARBA00022448"/>
    </source>
</evidence>
<feature type="transmembrane region" description="Helical" evidence="6">
    <location>
        <begin position="117"/>
        <end position="139"/>
    </location>
</feature>
<protein>
    <submittedName>
        <fullName evidence="8">Citrate transporter</fullName>
    </submittedName>
</protein>
<comment type="subcellular location">
    <subcellularLocation>
        <location evidence="1">Membrane</location>
        <topology evidence="1">Multi-pass membrane protein</topology>
    </subcellularLocation>
</comment>
<feature type="transmembrane region" description="Helical" evidence="6">
    <location>
        <begin position="186"/>
        <end position="204"/>
    </location>
</feature>
<dbReference type="HOGENOM" id="CLU_063025_0_1_9"/>
<sequence length="205" mass="22114">MGIISLAYLLLLLFHGKDSVLKLELPKLQQPPKGILFLFLGLLLLNIGAVLHWFDKLWALLLTAGVVALCDRRRLLAVDYSLLVTFAGFFVFIGNISHSPAVSYLQQSLMGSAAGTYLTGLLASQFLSNVPAAMLLAGLTKEADALLLGVNIGGLGTMIASMASVISYKLYAAEHPSQAGKYVRTFLYYNFLGLLLIGGAVYFLL</sequence>
<evidence type="ECO:0000256" key="5">
    <source>
        <dbReference type="ARBA" id="ARBA00023136"/>
    </source>
</evidence>
<evidence type="ECO:0000256" key="1">
    <source>
        <dbReference type="ARBA" id="ARBA00004141"/>
    </source>
</evidence>
<dbReference type="InterPro" id="IPR004680">
    <property type="entry name" value="Cit_transptr-like_dom"/>
</dbReference>
<name>R6WZC6_9FIRM</name>
<feature type="transmembrane region" description="Helical" evidence="6">
    <location>
        <begin position="75"/>
        <end position="97"/>
    </location>
</feature>
<gene>
    <name evidence="8" type="ORF">BN587_00928</name>
</gene>
<feature type="domain" description="Citrate transporter-like" evidence="7">
    <location>
        <begin position="8"/>
        <end position="145"/>
    </location>
</feature>
<dbReference type="Proteomes" id="UP000014937">
    <property type="component" value="Unassembled WGS sequence"/>
</dbReference>
<keyword evidence="5 6" id="KW-0472">Membrane</keyword>
<dbReference type="GO" id="GO:0055085">
    <property type="term" value="P:transmembrane transport"/>
    <property type="evidence" value="ECO:0007669"/>
    <property type="project" value="InterPro"/>
</dbReference>
<feature type="transmembrane region" description="Helical" evidence="6">
    <location>
        <begin position="35"/>
        <end position="54"/>
    </location>
</feature>
<accession>R6WZC6</accession>
<proteinExistence type="predicted"/>
<keyword evidence="4 6" id="KW-1133">Transmembrane helix</keyword>